<feature type="compositionally biased region" description="Low complexity" evidence="2">
    <location>
        <begin position="96"/>
        <end position="107"/>
    </location>
</feature>
<feature type="compositionally biased region" description="Basic and acidic residues" evidence="2">
    <location>
        <begin position="65"/>
        <end position="76"/>
    </location>
</feature>
<feature type="region of interest" description="Disordered" evidence="2">
    <location>
        <begin position="95"/>
        <end position="158"/>
    </location>
</feature>
<dbReference type="SMART" id="SM00355">
    <property type="entry name" value="ZnF_C2H2"/>
    <property type="match status" value="4"/>
</dbReference>
<reference evidence="4 5" key="2">
    <citation type="journal article" date="2018" name="Plant J.">
        <title>The Physcomitrella patens chromosome-scale assembly reveals moss genome structure and evolution.</title>
        <authorList>
            <person name="Lang D."/>
            <person name="Ullrich K.K."/>
            <person name="Murat F."/>
            <person name="Fuchs J."/>
            <person name="Jenkins J."/>
            <person name="Haas F.B."/>
            <person name="Piednoel M."/>
            <person name="Gundlach H."/>
            <person name="Van Bel M."/>
            <person name="Meyberg R."/>
            <person name="Vives C."/>
            <person name="Morata J."/>
            <person name="Symeonidi A."/>
            <person name="Hiss M."/>
            <person name="Muchero W."/>
            <person name="Kamisugi Y."/>
            <person name="Saleh O."/>
            <person name="Blanc G."/>
            <person name="Decker E.L."/>
            <person name="van Gessel N."/>
            <person name="Grimwood J."/>
            <person name="Hayes R.D."/>
            <person name="Graham S.W."/>
            <person name="Gunter L.E."/>
            <person name="McDaniel S.F."/>
            <person name="Hoernstein S.N.W."/>
            <person name="Larsson A."/>
            <person name="Li F.W."/>
            <person name="Perroud P.F."/>
            <person name="Phillips J."/>
            <person name="Ranjan P."/>
            <person name="Rokshar D.S."/>
            <person name="Rothfels C.J."/>
            <person name="Schneider L."/>
            <person name="Shu S."/>
            <person name="Stevenson D.W."/>
            <person name="Thummler F."/>
            <person name="Tillich M."/>
            <person name="Villarreal Aguilar J.C."/>
            <person name="Widiez T."/>
            <person name="Wong G.K."/>
            <person name="Wymore A."/>
            <person name="Zhang Y."/>
            <person name="Zimmer A.D."/>
            <person name="Quatrano R.S."/>
            <person name="Mayer K.F.X."/>
            <person name="Goodstein D."/>
            <person name="Casacuberta J.M."/>
            <person name="Vandepoele K."/>
            <person name="Reski R."/>
            <person name="Cuming A.C."/>
            <person name="Tuskan G.A."/>
            <person name="Maumus F."/>
            <person name="Salse J."/>
            <person name="Schmutz J."/>
            <person name="Rensing S.A."/>
        </authorList>
    </citation>
    <scope>NUCLEOTIDE SEQUENCE [LARGE SCALE GENOMIC DNA]</scope>
    <source>
        <strain evidence="4 5">cv. Gransden 2004</strain>
    </source>
</reference>
<feature type="domain" description="C2H2-type" evidence="3">
    <location>
        <begin position="472"/>
        <end position="499"/>
    </location>
</feature>
<dbReference type="GeneID" id="112273868"/>
<evidence type="ECO:0000256" key="2">
    <source>
        <dbReference type="SAM" id="MobiDB-lite"/>
    </source>
</evidence>
<dbReference type="EMBL" id="ABEU02000021">
    <property type="status" value="NOT_ANNOTATED_CDS"/>
    <property type="molecule type" value="Genomic_DNA"/>
</dbReference>
<proteinExistence type="predicted"/>
<feature type="region of interest" description="Disordered" evidence="2">
    <location>
        <begin position="52"/>
        <end position="76"/>
    </location>
</feature>
<feature type="compositionally biased region" description="Polar residues" evidence="2">
    <location>
        <begin position="52"/>
        <end position="64"/>
    </location>
</feature>
<dbReference type="GO" id="GO:0008270">
    <property type="term" value="F:zinc ion binding"/>
    <property type="evidence" value="ECO:0007669"/>
    <property type="project" value="UniProtKB-KW"/>
</dbReference>
<dbReference type="PROSITE" id="PS50157">
    <property type="entry name" value="ZINC_FINGER_C2H2_2"/>
    <property type="match status" value="3"/>
</dbReference>
<reference evidence="4" key="3">
    <citation type="submission" date="2020-12" db="UniProtKB">
        <authorList>
            <consortium name="EnsemblPlants"/>
        </authorList>
    </citation>
    <scope>IDENTIFICATION</scope>
</reference>
<feature type="region of interest" description="Disordered" evidence="2">
    <location>
        <begin position="541"/>
        <end position="567"/>
    </location>
</feature>
<feature type="region of interest" description="Disordered" evidence="2">
    <location>
        <begin position="415"/>
        <end position="455"/>
    </location>
</feature>
<evidence type="ECO:0000256" key="1">
    <source>
        <dbReference type="PROSITE-ProRule" id="PRU00042"/>
    </source>
</evidence>
<feature type="compositionally biased region" description="Acidic residues" evidence="2">
    <location>
        <begin position="149"/>
        <end position="158"/>
    </location>
</feature>
<keyword evidence="1" id="KW-0863">Zinc-finger</keyword>
<organism evidence="4 5">
    <name type="scientific">Physcomitrium patens</name>
    <name type="common">Spreading-leaved earth moss</name>
    <name type="synonym">Physcomitrella patens</name>
    <dbReference type="NCBI Taxonomy" id="3218"/>
    <lineage>
        <taxon>Eukaryota</taxon>
        <taxon>Viridiplantae</taxon>
        <taxon>Streptophyta</taxon>
        <taxon>Embryophyta</taxon>
        <taxon>Bryophyta</taxon>
        <taxon>Bryophytina</taxon>
        <taxon>Bryopsida</taxon>
        <taxon>Funariidae</taxon>
        <taxon>Funariales</taxon>
        <taxon>Funariaceae</taxon>
        <taxon>Physcomitrium</taxon>
    </lineage>
</organism>
<dbReference type="Proteomes" id="UP000006727">
    <property type="component" value="Chromosome 21"/>
</dbReference>
<feature type="compositionally biased region" description="Basic and acidic residues" evidence="2">
    <location>
        <begin position="550"/>
        <end position="559"/>
    </location>
</feature>
<name>A0A7I4C6E0_PHYPA</name>
<evidence type="ECO:0000313" key="4">
    <source>
        <dbReference type="EnsemblPlants" id="Pp3c21_440V3.3"/>
    </source>
</evidence>
<evidence type="ECO:0000313" key="5">
    <source>
        <dbReference type="Proteomes" id="UP000006727"/>
    </source>
</evidence>
<feature type="region of interest" description="Disordered" evidence="2">
    <location>
        <begin position="354"/>
        <end position="376"/>
    </location>
</feature>
<keyword evidence="1" id="KW-0862">Zinc</keyword>
<protein>
    <recommendedName>
        <fullName evidence="3">C2H2-type domain-containing protein</fullName>
    </recommendedName>
</protein>
<gene>
    <name evidence="4" type="primary">LOC112273868</name>
</gene>
<dbReference type="PROSITE" id="PS00028">
    <property type="entry name" value="ZINC_FINGER_C2H2_1"/>
    <property type="match status" value="3"/>
</dbReference>
<dbReference type="PANTHER" id="PTHR47068">
    <property type="entry name" value="OS02G0659100 PROTEIN"/>
    <property type="match status" value="1"/>
</dbReference>
<feature type="region of interest" description="Disordered" evidence="2">
    <location>
        <begin position="508"/>
        <end position="528"/>
    </location>
</feature>
<feature type="region of interest" description="Disordered" evidence="2">
    <location>
        <begin position="263"/>
        <end position="307"/>
    </location>
</feature>
<evidence type="ECO:0000259" key="3">
    <source>
        <dbReference type="PROSITE" id="PS50157"/>
    </source>
</evidence>
<dbReference type="KEGG" id="ppp:112273868"/>
<accession>A0A7I4C6E0</accession>
<dbReference type="EnsemblPlants" id="Pp3c21_440V3.3">
    <property type="protein sequence ID" value="Pp3c21_440V3.3"/>
    <property type="gene ID" value="Pp3c21_440"/>
</dbReference>
<keyword evidence="1" id="KW-0479">Metal-binding</keyword>
<dbReference type="PANTHER" id="PTHR47068:SF1">
    <property type="entry name" value="OS02G0659100 PROTEIN"/>
    <property type="match status" value="1"/>
</dbReference>
<feature type="domain" description="C2H2-type" evidence="3">
    <location>
        <begin position="234"/>
        <end position="261"/>
    </location>
</feature>
<dbReference type="Gramene" id="Pp3c21_440V3.3">
    <property type="protein sequence ID" value="Pp3c21_440V3.3"/>
    <property type="gene ID" value="Pp3c21_440"/>
</dbReference>
<dbReference type="InterPro" id="IPR013087">
    <property type="entry name" value="Znf_C2H2_type"/>
</dbReference>
<dbReference type="RefSeq" id="XP_024358653.1">
    <property type="nucleotide sequence ID" value="XM_024502885.2"/>
</dbReference>
<dbReference type="AlphaFoldDB" id="A0A7I4C6E0"/>
<sequence>MPHAWIALTSTCSCMDIDQPGEGDISVVVKGELGEVIERESGTEDYYLKAEVSSSRGNASNTNHSTHEGSLDHPLSRLRRSDALCSRIRRVSTAKTRSSSLTSQRSSAKLDPHTGATPDLKVDKDARGIRKRVEDREELRRSSSSEELHGDEDGDGDEVDATQYRCGICNEEFSSAKSLNFHKCHPQYTLRRNPKRSRKLIDQEVGKEAGAVTTIVQVSAITKKTSSMTEDFPKSCTECGKEFLSWKALFGHMRCHPEREWRGIQPPAEESNARGQGSGGNHSSSRRRRPAPVLHVHPPPAPAREDNVEISASLNSRRVTHVWSKASDDESDTESIEAAYMSNGDRDMGYGTTWSTRSKRSRQTHRSLDAVSNAKKEWVPSSQGNIAAESTDMAETLMLLQCNPNMEKLVLMSTPESHGSKSRTPEFGVESETEDVNLRDAKTEAASPCEDTEECVDEFEAGEQGTSTRPKYECATCKRQFKSHQALGGHRASHKKVKGCFARTNPDDGGALDHSMDTSMDADDDSEQHNAKFEEKLLQELPETSLTSLEEDKAIRADNEEMPTTARKNKSHECSICHRVFNSGQALGGHKRCHWGGGGAAGEVTSAKAVQGQGVQGGQPSRPVKEAVLDLNLPAPEYLEEMMAQGEAEAGSLQLLNYLPAAAAASLSLHPVYA</sequence>
<dbReference type="Pfam" id="PF13912">
    <property type="entry name" value="zf-C2H2_6"/>
    <property type="match status" value="4"/>
</dbReference>
<keyword evidence="5" id="KW-1185">Reference proteome</keyword>
<reference evidence="4 5" key="1">
    <citation type="journal article" date="2008" name="Science">
        <title>The Physcomitrella genome reveals evolutionary insights into the conquest of land by plants.</title>
        <authorList>
            <person name="Rensing S."/>
            <person name="Lang D."/>
            <person name="Zimmer A."/>
            <person name="Terry A."/>
            <person name="Salamov A."/>
            <person name="Shapiro H."/>
            <person name="Nishiyama T."/>
            <person name="Perroud P.-F."/>
            <person name="Lindquist E."/>
            <person name="Kamisugi Y."/>
            <person name="Tanahashi T."/>
            <person name="Sakakibara K."/>
            <person name="Fujita T."/>
            <person name="Oishi K."/>
            <person name="Shin-I T."/>
            <person name="Kuroki Y."/>
            <person name="Toyoda A."/>
            <person name="Suzuki Y."/>
            <person name="Hashimoto A."/>
            <person name="Yamaguchi K."/>
            <person name="Sugano A."/>
            <person name="Kohara Y."/>
            <person name="Fujiyama A."/>
            <person name="Anterola A."/>
            <person name="Aoki S."/>
            <person name="Ashton N."/>
            <person name="Barbazuk W.B."/>
            <person name="Barker E."/>
            <person name="Bennetzen J."/>
            <person name="Bezanilla M."/>
            <person name="Blankenship R."/>
            <person name="Cho S.H."/>
            <person name="Dutcher S."/>
            <person name="Estelle M."/>
            <person name="Fawcett J.A."/>
            <person name="Gundlach H."/>
            <person name="Hanada K."/>
            <person name="Heyl A."/>
            <person name="Hicks K.A."/>
            <person name="Hugh J."/>
            <person name="Lohr M."/>
            <person name="Mayer K."/>
            <person name="Melkozernov A."/>
            <person name="Murata T."/>
            <person name="Nelson D."/>
            <person name="Pils B."/>
            <person name="Prigge M."/>
            <person name="Reiss B."/>
            <person name="Renner T."/>
            <person name="Rombauts S."/>
            <person name="Rushton P."/>
            <person name="Sanderfoot A."/>
            <person name="Schween G."/>
            <person name="Shiu S.-H."/>
            <person name="Stueber K."/>
            <person name="Theodoulou F.L."/>
            <person name="Tu H."/>
            <person name="Van de Peer Y."/>
            <person name="Verrier P.J."/>
            <person name="Waters E."/>
            <person name="Wood A."/>
            <person name="Yang L."/>
            <person name="Cove D."/>
            <person name="Cuming A."/>
            <person name="Hasebe M."/>
            <person name="Lucas S."/>
            <person name="Mishler D.B."/>
            <person name="Reski R."/>
            <person name="Grigoriev I."/>
            <person name="Quatrano R.S."/>
            <person name="Boore J.L."/>
        </authorList>
    </citation>
    <scope>NUCLEOTIDE SEQUENCE [LARGE SCALE GENOMIC DNA]</scope>
    <source>
        <strain evidence="4 5">cv. Gransden 2004</strain>
    </source>
</reference>
<feature type="domain" description="C2H2-type" evidence="3">
    <location>
        <begin position="572"/>
        <end position="596"/>
    </location>
</feature>
<dbReference type="Gene3D" id="3.30.160.60">
    <property type="entry name" value="Classic Zinc Finger"/>
    <property type="match status" value="1"/>
</dbReference>
<dbReference type="SUPFAM" id="SSF57667">
    <property type="entry name" value="beta-beta-alpha zinc fingers"/>
    <property type="match status" value="2"/>
</dbReference>
<feature type="compositionally biased region" description="Basic and acidic residues" evidence="2">
    <location>
        <begin position="120"/>
        <end position="148"/>
    </location>
</feature>
<dbReference type="InterPro" id="IPR036236">
    <property type="entry name" value="Znf_C2H2_sf"/>
</dbReference>